<proteinExistence type="predicted"/>
<accession>A0A7R9EF40</accession>
<protein>
    <submittedName>
        <fullName evidence="1">Uncharacterized protein</fullName>
    </submittedName>
</protein>
<dbReference type="EMBL" id="OB794978">
    <property type="protein sequence ID" value="CAD7431463.1"/>
    <property type="molecule type" value="Genomic_DNA"/>
</dbReference>
<evidence type="ECO:0000313" key="1">
    <source>
        <dbReference type="EMBL" id="CAD7431463.1"/>
    </source>
</evidence>
<name>A0A7R9EF40_9NEOP</name>
<reference evidence="1" key="1">
    <citation type="submission" date="2020-11" db="EMBL/GenBank/DDBJ databases">
        <authorList>
            <person name="Tran Van P."/>
        </authorList>
    </citation>
    <scope>NUCLEOTIDE SEQUENCE</scope>
</reference>
<gene>
    <name evidence="1" type="ORF">TMSB3V08_LOCUS8195</name>
</gene>
<sequence>MCCYIDRPCPSTKLIADVNSLLLVVSCQGSRHKFGGGTGHPQLDSQNSLAYPMVNSHLGKVVNSLTLFLAYDLLKFDAGTSRPGIGPGLRCLQWCTDSVIAFHDAITVYLPIQYRGYLKNQASHYAQVFSIAICFL</sequence>
<organism evidence="1">
    <name type="scientific">Timema monikensis</name>
    <dbReference type="NCBI Taxonomy" id="170555"/>
    <lineage>
        <taxon>Eukaryota</taxon>
        <taxon>Metazoa</taxon>
        <taxon>Ecdysozoa</taxon>
        <taxon>Arthropoda</taxon>
        <taxon>Hexapoda</taxon>
        <taxon>Insecta</taxon>
        <taxon>Pterygota</taxon>
        <taxon>Neoptera</taxon>
        <taxon>Polyneoptera</taxon>
        <taxon>Phasmatodea</taxon>
        <taxon>Timematodea</taxon>
        <taxon>Timematoidea</taxon>
        <taxon>Timematidae</taxon>
        <taxon>Timema</taxon>
    </lineage>
</organism>
<dbReference type="AlphaFoldDB" id="A0A7R9EF40"/>